<reference evidence="1 2" key="1">
    <citation type="submission" date="2017-07" db="EMBL/GenBank/DDBJ databases">
        <title>Elstera cyanobacteriorum sp. nov., a novel bacterium isolated from cyanobacterial aggregates in a eutrophic lake.</title>
        <authorList>
            <person name="Cai H."/>
        </authorList>
    </citation>
    <scope>NUCLEOTIDE SEQUENCE [LARGE SCALE GENOMIC DNA]</scope>
    <source>
        <strain evidence="1 2">TH019</strain>
    </source>
</reference>
<protein>
    <submittedName>
        <fullName evidence="1">Uncharacterized protein</fullName>
    </submittedName>
</protein>
<dbReference type="EMBL" id="NOXS01000023">
    <property type="protein sequence ID" value="OYQ21326.1"/>
    <property type="molecule type" value="Genomic_DNA"/>
</dbReference>
<evidence type="ECO:0000313" key="2">
    <source>
        <dbReference type="Proteomes" id="UP000216361"/>
    </source>
</evidence>
<name>A0A255XWG8_9PROT</name>
<dbReference type="Proteomes" id="UP000216361">
    <property type="component" value="Unassembled WGS sequence"/>
</dbReference>
<keyword evidence="2" id="KW-1185">Reference proteome</keyword>
<gene>
    <name evidence="1" type="ORF">CHR90_02265</name>
</gene>
<comment type="caution">
    <text evidence="1">The sequence shown here is derived from an EMBL/GenBank/DDBJ whole genome shotgun (WGS) entry which is preliminary data.</text>
</comment>
<dbReference type="RefSeq" id="WP_094407316.1">
    <property type="nucleotide sequence ID" value="NZ_BMJZ01000001.1"/>
</dbReference>
<organism evidence="1 2">
    <name type="scientific">Elstera cyanobacteriorum</name>
    <dbReference type="NCBI Taxonomy" id="2022747"/>
    <lineage>
        <taxon>Bacteria</taxon>
        <taxon>Pseudomonadati</taxon>
        <taxon>Pseudomonadota</taxon>
        <taxon>Alphaproteobacteria</taxon>
        <taxon>Rhodospirillales</taxon>
        <taxon>Rhodospirillaceae</taxon>
        <taxon>Elstera</taxon>
    </lineage>
</organism>
<dbReference type="OrthoDB" id="6298777at2"/>
<dbReference type="AlphaFoldDB" id="A0A255XWG8"/>
<evidence type="ECO:0000313" key="1">
    <source>
        <dbReference type="EMBL" id="OYQ21326.1"/>
    </source>
</evidence>
<sequence>MPYTPLNFGSRAPNDGESFLTAFTKVDAMLAQIFGVLGQPIVYPPLLTSLAALTGVGLIRRTAEGLAGTVPLTGLGEALIGASSPAALRGVLQLGAAALLGTSGAGSVLVRGPDGKLPPGDLPAQSVLDVLDAATEIEMLALDAQKGDICLRPATDPAKVGYIEVYMLQGTGDPTVLGNWRLLTEWGPESVASVFGLRGIVKIDQLPQAPGAIADGDALVIQSAATGQHYRISRAALVAGLAGSITAGVISGLAVGGTAAAPTLTLTGLRLPDGNGQVTAGSAGLFAYDTNTGAPFRLPLPGLIGALPPRGSVLETDQVALATPGGLFKTPVGALLAGRRFDRPVLAGAVQAVAPVAEISGALALDPSAVPRVYWFRLTGPVTLVLPPRPTGPDVQGEIELILDQDSTGGRTLIIQPPSGENLRWHNGIAQSICLTPGGRTRLTLQALAGDTRWDVAITHKDE</sequence>
<accession>A0A255XWG8</accession>
<proteinExistence type="predicted"/>